<dbReference type="SUPFAM" id="SSF103473">
    <property type="entry name" value="MFS general substrate transporter"/>
    <property type="match status" value="1"/>
</dbReference>
<dbReference type="Gene3D" id="1.20.1720.10">
    <property type="entry name" value="Multidrug resistance protein D"/>
    <property type="match status" value="1"/>
</dbReference>
<feature type="transmembrane region" description="Helical" evidence="7">
    <location>
        <begin position="125"/>
        <end position="146"/>
    </location>
</feature>
<dbReference type="PANTHER" id="PTHR42718">
    <property type="entry name" value="MAJOR FACILITATOR SUPERFAMILY MULTIDRUG TRANSPORTER MFSC"/>
    <property type="match status" value="1"/>
</dbReference>
<evidence type="ECO:0000256" key="1">
    <source>
        <dbReference type="ARBA" id="ARBA00004651"/>
    </source>
</evidence>
<feature type="domain" description="Major facilitator superfamily (MFS) profile" evidence="8">
    <location>
        <begin position="1"/>
        <end position="430"/>
    </location>
</feature>
<dbReference type="PRINTS" id="PR01036">
    <property type="entry name" value="TCRTETB"/>
</dbReference>
<keyword evidence="5 7" id="KW-1133">Transmembrane helix</keyword>
<dbReference type="InterPro" id="IPR011701">
    <property type="entry name" value="MFS"/>
</dbReference>
<feature type="transmembrane region" description="Helical" evidence="7">
    <location>
        <begin position="88"/>
        <end position="113"/>
    </location>
</feature>
<feature type="transmembrane region" description="Helical" evidence="7">
    <location>
        <begin position="184"/>
        <end position="205"/>
    </location>
</feature>
<dbReference type="Gene3D" id="1.20.1250.20">
    <property type="entry name" value="MFS general substrate transporter like domains"/>
    <property type="match status" value="1"/>
</dbReference>
<evidence type="ECO:0000259" key="8">
    <source>
        <dbReference type="PROSITE" id="PS50850"/>
    </source>
</evidence>
<reference evidence="10" key="2">
    <citation type="submission" date="2021-02" db="EMBL/GenBank/DDBJ databases">
        <title>Whole genome shotgun sequence of Actinocatenispora sp. strain NUM-2625.</title>
        <authorList>
            <person name="Oyunbileg N."/>
            <person name="Iizaka Y."/>
            <person name="Davaapurev BO."/>
            <person name="Fukumoto A."/>
            <person name="Batkhuu J."/>
            <person name="Anzai Y."/>
        </authorList>
    </citation>
    <scope>NUCLEOTIDE SEQUENCE</scope>
    <source>
        <strain evidence="10">NUM-2625</strain>
    </source>
</reference>
<dbReference type="Proteomes" id="UP000614996">
    <property type="component" value="Unassembled WGS sequence"/>
</dbReference>
<dbReference type="PANTHER" id="PTHR42718:SF46">
    <property type="entry name" value="BLR6921 PROTEIN"/>
    <property type="match status" value="1"/>
</dbReference>
<accession>A0A8J4ENU7</accession>
<evidence type="ECO:0000313" key="9">
    <source>
        <dbReference type="EMBL" id="GIL29193.1"/>
    </source>
</evidence>
<feature type="transmembrane region" description="Helical" evidence="7">
    <location>
        <begin position="344"/>
        <end position="366"/>
    </location>
</feature>
<evidence type="ECO:0000313" key="10">
    <source>
        <dbReference type="EMBL" id="GIL31852.1"/>
    </source>
</evidence>
<evidence type="ECO:0000256" key="5">
    <source>
        <dbReference type="ARBA" id="ARBA00022989"/>
    </source>
</evidence>
<feature type="transmembrane region" description="Helical" evidence="7">
    <location>
        <begin position="286"/>
        <end position="303"/>
    </location>
</feature>
<reference evidence="11" key="1">
    <citation type="journal article" date="2021" name="Int. J. Syst. Evol. Microbiol.">
        <title>Actinocatenispora comari sp. nov., an endophytic actinomycete isolated from aerial parts of Comarum salesowianum.</title>
        <authorList>
            <person name="Oyunbileg N."/>
            <person name="Iizaka Y."/>
            <person name="Hamada M."/>
            <person name="Davaapurev B.O."/>
            <person name="Fukumoto A."/>
            <person name="Tsetseg B."/>
            <person name="Kato F."/>
            <person name="Tamura T."/>
            <person name="Batkhuu J."/>
            <person name="Anzai Y."/>
        </authorList>
    </citation>
    <scope>NUCLEOTIDE SEQUENCE [LARGE SCALE GENOMIC DNA]</scope>
    <source>
        <strain evidence="11">NUM-2625</strain>
    </source>
</reference>
<comment type="caution">
    <text evidence="10">The sequence shown here is derived from an EMBL/GenBank/DDBJ whole genome shotgun (WGS) entry which is preliminary data.</text>
</comment>
<feature type="transmembrane region" description="Helical" evidence="7">
    <location>
        <begin position="33"/>
        <end position="51"/>
    </location>
</feature>
<protein>
    <submittedName>
        <fullName evidence="10">MFS transporter</fullName>
    </submittedName>
</protein>
<organism evidence="10 11">
    <name type="scientific">Actinocatenispora comari</name>
    <dbReference type="NCBI Taxonomy" id="2807577"/>
    <lineage>
        <taxon>Bacteria</taxon>
        <taxon>Bacillati</taxon>
        <taxon>Actinomycetota</taxon>
        <taxon>Actinomycetes</taxon>
        <taxon>Micromonosporales</taxon>
        <taxon>Micromonosporaceae</taxon>
        <taxon>Actinocatenispora</taxon>
    </lineage>
</organism>
<keyword evidence="2" id="KW-0813">Transport</keyword>
<gene>
    <name evidence="10" type="primary">emrB_2</name>
    <name evidence="9" type="synonym">emrB_1</name>
    <name evidence="9" type="ORF">NUM_44470</name>
    <name evidence="10" type="ORF">NUM_71060</name>
</gene>
<feature type="transmembrane region" description="Helical" evidence="7">
    <location>
        <begin position="152"/>
        <end position="172"/>
    </location>
</feature>
<feature type="transmembrane region" description="Helical" evidence="7">
    <location>
        <begin position="63"/>
        <end position="82"/>
    </location>
</feature>
<dbReference type="InterPro" id="IPR036259">
    <property type="entry name" value="MFS_trans_sf"/>
</dbReference>
<keyword evidence="3" id="KW-1003">Cell membrane</keyword>
<sequence length="439" mass="44458">MALGGFLANMDGSIVAVGLRHMQDSLGVGLAEIQWVATAYLLGLSAGLPFTPWLAQRLGTGRLWLWALSGFVATSVLCALAPTAPVLIAVRALQGVTAGILVVAGQTLIGEVVGPARLGRMMGTLGLVVGLAPIVGPSVGGLLLAWTSWPALFWLNVPIGLAAVGLGLRLVPRGAHRTPPPMDWQGAVLVSVGLPLLLYALTALAAPGGRATPAVLAVLGAGATALFIRRSARLPHPVLRIRLAVRPVAAAALATVLSGGASMFAAVLLVPLWFQLQLGQDALSTGLLLAPMGAGTTLIMLVAGRLTDRYGGGAVASVGALIVLACTAPLPWLGAGTPMVAMQAMLVVRGAGLGLAMMPAMTAMYASVSTQELGDATALANITMRLGGAAGGSAVVLVLAAARFHAAFLVLAGICLLAAAAAIWLRRTESTYSRRGHPA</sequence>
<feature type="transmembrane region" description="Helical" evidence="7">
    <location>
        <begin position="248"/>
        <end position="274"/>
    </location>
</feature>
<evidence type="ECO:0000256" key="7">
    <source>
        <dbReference type="SAM" id="Phobius"/>
    </source>
</evidence>
<comment type="subcellular location">
    <subcellularLocation>
        <location evidence="1">Cell membrane</location>
        <topology evidence="1">Multi-pass membrane protein</topology>
    </subcellularLocation>
</comment>
<feature type="transmembrane region" description="Helical" evidence="7">
    <location>
        <begin position="211"/>
        <end position="228"/>
    </location>
</feature>
<feature type="transmembrane region" description="Helical" evidence="7">
    <location>
        <begin position="310"/>
        <end position="332"/>
    </location>
</feature>
<dbReference type="GO" id="GO:0022857">
    <property type="term" value="F:transmembrane transporter activity"/>
    <property type="evidence" value="ECO:0007669"/>
    <property type="project" value="InterPro"/>
</dbReference>
<name>A0A8J4ENU7_9ACTN</name>
<keyword evidence="6 7" id="KW-0472">Membrane</keyword>
<evidence type="ECO:0000256" key="6">
    <source>
        <dbReference type="ARBA" id="ARBA00023136"/>
    </source>
</evidence>
<dbReference type="GO" id="GO:0005886">
    <property type="term" value="C:plasma membrane"/>
    <property type="evidence" value="ECO:0007669"/>
    <property type="project" value="UniProtKB-SubCell"/>
</dbReference>
<proteinExistence type="predicted"/>
<dbReference type="PROSITE" id="PS50850">
    <property type="entry name" value="MFS"/>
    <property type="match status" value="1"/>
</dbReference>
<evidence type="ECO:0000256" key="3">
    <source>
        <dbReference type="ARBA" id="ARBA00022475"/>
    </source>
</evidence>
<feature type="transmembrane region" description="Helical" evidence="7">
    <location>
        <begin position="406"/>
        <end position="425"/>
    </location>
</feature>
<dbReference type="EMBL" id="BOPO01000150">
    <property type="protein sequence ID" value="GIL31852.1"/>
    <property type="molecule type" value="Genomic_DNA"/>
</dbReference>
<dbReference type="Pfam" id="PF07690">
    <property type="entry name" value="MFS_1"/>
    <property type="match status" value="1"/>
</dbReference>
<dbReference type="AlphaFoldDB" id="A0A8J4ENU7"/>
<feature type="transmembrane region" description="Helical" evidence="7">
    <location>
        <begin position="378"/>
        <end position="400"/>
    </location>
</feature>
<dbReference type="InterPro" id="IPR020846">
    <property type="entry name" value="MFS_dom"/>
</dbReference>
<keyword evidence="4 7" id="KW-0812">Transmembrane</keyword>
<keyword evidence="11" id="KW-1185">Reference proteome</keyword>
<evidence type="ECO:0000256" key="4">
    <source>
        <dbReference type="ARBA" id="ARBA00022692"/>
    </source>
</evidence>
<dbReference type="EMBL" id="BOPO01000084">
    <property type="protein sequence ID" value="GIL29193.1"/>
    <property type="molecule type" value="Genomic_DNA"/>
</dbReference>
<evidence type="ECO:0000313" key="11">
    <source>
        <dbReference type="Proteomes" id="UP000614996"/>
    </source>
</evidence>
<evidence type="ECO:0000256" key="2">
    <source>
        <dbReference type="ARBA" id="ARBA00022448"/>
    </source>
</evidence>